<name>A0A6A4GZ90_9AGAR</name>
<dbReference type="EMBL" id="ML769646">
    <property type="protein sequence ID" value="KAE9390806.1"/>
    <property type="molecule type" value="Genomic_DNA"/>
</dbReference>
<organism evidence="1 2">
    <name type="scientific">Gymnopus androsaceus JB14</name>
    <dbReference type="NCBI Taxonomy" id="1447944"/>
    <lineage>
        <taxon>Eukaryota</taxon>
        <taxon>Fungi</taxon>
        <taxon>Dikarya</taxon>
        <taxon>Basidiomycota</taxon>
        <taxon>Agaricomycotina</taxon>
        <taxon>Agaricomycetes</taxon>
        <taxon>Agaricomycetidae</taxon>
        <taxon>Agaricales</taxon>
        <taxon>Marasmiineae</taxon>
        <taxon>Omphalotaceae</taxon>
        <taxon>Gymnopus</taxon>
    </lineage>
</organism>
<keyword evidence="2" id="KW-1185">Reference proteome</keyword>
<gene>
    <name evidence="1" type="ORF">BT96DRAFT_832943</name>
</gene>
<feature type="non-terminal residue" evidence="1">
    <location>
        <position position="1"/>
    </location>
</feature>
<sequence length="329" mass="38177">PRHTTFIPVIGKFHEPAHKTKNHQQFCANLILLMGLSDWELLEQLWGVHNILGNATKTMGPGTRIDVLEAHFGFHNWEKHTGHGTTLWQKYKDRLQDRNRQREAHEGFTYTLLEELVQKWEELFQKWEDTPHPKDKNNNPWDTLEEFLSEAEVEKELAAEDAQQLRNSGRDPLHKTHAAKFLKYALDIEENQEKLKKDMVAFKKLQQTTCQLSALVDCQTILTQSIKGVEELWAIYMPGLVQLLTDKQLPTAHESDSAPEEAKIWFPSCLTAVERDRVCTEGLYNMEICLHQVCCYDALQGLCHTLHVKMWMLLFKHANIRGKRDSGRS</sequence>
<reference evidence="1" key="1">
    <citation type="journal article" date="2019" name="Environ. Microbiol.">
        <title>Fungal ecological strategies reflected in gene transcription - a case study of two litter decomposers.</title>
        <authorList>
            <person name="Barbi F."/>
            <person name="Kohler A."/>
            <person name="Barry K."/>
            <person name="Baskaran P."/>
            <person name="Daum C."/>
            <person name="Fauchery L."/>
            <person name="Ihrmark K."/>
            <person name="Kuo A."/>
            <person name="LaButti K."/>
            <person name="Lipzen A."/>
            <person name="Morin E."/>
            <person name="Grigoriev I.V."/>
            <person name="Henrissat B."/>
            <person name="Lindahl B."/>
            <person name="Martin F."/>
        </authorList>
    </citation>
    <scope>NUCLEOTIDE SEQUENCE</scope>
    <source>
        <strain evidence="1">JB14</strain>
    </source>
</reference>
<dbReference type="Pfam" id="PF18758">
    <property type="entry name" value="KDZ"/>
    <property type="match status" value="1"/>
</dbReference>
<dbReference type="AlphaFoldDB" id="A0A6A4GZ90"/>
<protein>
    <submittedName>
        <fullName evidence="1">Uncharacterized protein</fullName>
    </submittedName>
</protein>
<evidence type="ECO:0000313" key="2">
    <source>
        <dbReference type="Proteomes" id="UP000799118"/>
    </source>
</evidence>
<dbReference type="OrthoDB" id="3257768at2759"/>
<proteinExistence type="predicted"/>
<dbReference type="Proteomes" id="UP000799118">
    <property type="component" value="Unassembled WGS sequence"/>
</dbReference>
<evidence type="ECO:0000313" key="1">
    <source>
        <dbReference type="EMBL" id="KAE9390806.1"/>
    </source>
</evidence>
<accession>A0A6A4GZ90</accession>
<dbReference type="InterPro" id="IPR040521">
    <property type="entry name" value="KDZ"/>
</dbReference>